<dbReference type="CDD" id="cd03230">
    <property type="entry name" value="ABC_DR_subfamily_A"/>
    <property type="match status" value="1"/>
</dbReference>
<dbReference type="PANTHER" id="PTHR43335:SF4">
    <property type="entry name" value="ABC TRANSPORTER, ATP-BINDING PROTEIN"/>
    <property type="match status" value="1"/>
</dbReference>
<evidence type="ECO:0000259" key="6">
    <source>
        <dbReference type="PROSITE" id="PS50893"/>
    </source>
</evidence>
<evidence type="ECO:0000256" key="2">
    <source>
        <dbReference type="ARBA" id="ARBA00022448"/>
    </source>
</evidence>
<dbReference type="RefSeq" id="WP_179919333.1">
    <property type="nucleotide sequence ID" value="NZ_CP058909.1"/>
</dbReference>
<proteinExistence type="inferred from homology"/>
<gene>
    <name evidence="7" type="ORF">HZS54_22525</name>
</gene>
<dbReference type="EMBL" id="CP058909">
    <property type="protein sequence ID" value="QLH84241.1"/>
    <property type="molecule type" value="Genomic_DNA"/>
</dbReference>
<name>A0A7D5PBJ8_9EURY</name>
<dbReference type="InterPro" id="IPR003593">
    <property type="entry name" value="AAA+_ATPase"/>
</dbReference>
<dbReference type="Pfam" id="PF00005">
    <property type="entry name" value="ABC_tran"/>
    <property type="match status" value="1"/>
</dbReference>
<evidence type="ECO:0000256" key="3">
    <source>
        <dbReference type="ARBA" id="ARBA00022741"/>
    </source>
</evidence>
<keyword evidence="8" id="KW-1185">Reference proteome</keyword>
<accession>A0A7D5PBJ8</accession>
<dbReference type="GO" id="GO:0016887">
    <property type="term" value="F:ATP hydrolysis activity"/>
    <property type="evidence" value="ECO:0007669"/>
    <property type="project" value="InterPro"/>
</dbReference>
<dbReference type="Proteomes" id="UP000509346">
    <property type="component" value="Chromosome"/>
</dbReference>
<dbReference type="SMART" id="SM00382">
    <property type="entry name" value="AAA"/>
    <property type="match status" value="1"/>
</dbReference>
<dbReference type="PROSITE" id="PS50893">
    <property type="entry name" value="ABC_TRANSPORTER_2"/>
    <property type="match status" value="1"/>
</dbReference>
<dbReference type="GeneID" id="56085428"/>
<feature type="region of interest" description="Disordered" evidence="5">
    <location>
        <begin position="295"/>
        <end position="332"/>
    </location>
</feature>
<dbReference type="InterPro" id="IPR003439">
    <property type="entry name" value="ABC_transporter-like_ATP-bd"/>
</dbReference>
<dbReference type="PANTHER" id="PTHR43335">
    <property type="entry name" value="ABC TRANSPORTER, ATP-BINDING PROTEIN"/>
    <property type="match status" value="1"/>
</dbReference>
<keyword evidence="3" id="KW-0547">Nucleotide-binding</keyword>
<comment type="similarity">
    <text evidence="1">Belongs to the ABC transporter superfamily.</text>
</comment>
<evidence type="ECO:0000313" key="8">
    <source>
        <dbReference type="Proteomes" id="UP000509346"/>
    </source>
</evidence>
<evidence type="ECO:0000256" key="5">
    <source>
        <dbReference type="SAM" id="MobiDB-lite"/>
    </source>
</evidence>
<dbReference type="OrthoDB" id="87732at2157"/>
<feature type="domain" description="ABC transporter" evidence="6">
    <location>
        <begin position="4"/>
        <end position="230"/>
    </location>
</feature>
<protein>
    <submittedName>
        <fullName evidence="7">ABC transporter ATP-binding protein</fullName>
    </submittedName>
</protein>
<dbReference type="InterPro" id="IPR027417">
    <property type="entry name" value="P-loop_NTPase"/>
</dbReference>
<evidence type="ECO:0000256" key="1">
    <source>
        <dbReference type="ARBA" id="ARBA00005417"/>
    </source>
</evidence>
<keyword evidence="4 7" id="KW-0067">ATP-binding</keyword>
<dbReference type="KEGG" id="hpel:HZS54_22525"/>
<evidence type="ECO:0000313" key="7">
    <source>
        <dbReference type="EMBL" id="QLH84241.1"/>
    </source>
</evidence>
<feature type="compositionally biased region" description="Gly residues" evidence="5">
    <location>
        <begin position="306"/>
        <end position="316"/>
    </location>
</feature>
<sequence>MTAVEIDGLTKRYGGVTAVEDLSLSVERGEVFGLLGPNGAGKSTTINVLLGFLDPTAGSVRVLGTDVTEDIQRVKRRVGLLPEAFEPVPNLTGREHVAAAVETKGADDDPDALLDRVGLAPEDARRPADDYSTRMFQRMALAVALVGDPDLLVLDEPSSGLDPNGVQLVRDIVREEAERGATVLFSSHILDEVERVSDRVAILRDGELAAVNSVENLRAELGMGSVVSATVDAVPDLEAVAAVDGVTDVTVDGPTVRVGCATPRAKMPALRRLDDRATVEDVAIEESSLEDLFEAYTTDRSEAGDGDVGAGAGKGVASGSTPDTATAGGDRQ</sequence>
<organism evidence="7 8">
    <name type="scientific">Halosimplex pelagicum</name>
    <dbReference type="NCBI Taxonomy" id="869886"/>
    <lineage>
        <taxon>Archaea</taxon>
        <taxon>Methanobacteriati</taxon>
        <taxon>Methanobacteriota</taxon>
        <taxon>Stenosarchaea group</taxon>
        <taxon>Halobacteria</taxon>
        <taxon>Halobacteriales</taxon>
        <taxon>Haloarculaceae</taxon>
        <taxon>Halosimplex</taxon>
    </lineage>
</organism>
<dbReference type="Gene3D" id="3.40.50.300">
    <property type="entry name" value="P-loop containing nucleotide triphosphate hydrolases"/>
    <property type="match status" value="1"/>
</dbReference>
<keyword evidence="2" id="KW-0813">Transport</keyword>
<evidence type="ECO:0000256" key="4">
    <source>
        <dbReference type="ARBA" id="ARBA00022840"/>
    </source>
</evidence>
<dbReference type="SUPFAM" id="SSF52540">
    <property type="entry name" value="P-loop containing nucleoside triphosphate hydrolases"/>
    <property type="match status" value="1"/>
</dbReference>
<reference evidence="7 8" key="1">
    <citation type="submission" date="2020-07" db="EMBL/GenBank/DDBJ databases">
        <title>Halosimplex litoreum sp. nov. and Halosimplex rubrum sp. nov., isolated from different salt environments.</title>
        <authorList>
            <person name="Cui H."/>
        </authorList>
    </citation>
    <scope>NUCLEOTIDE SEQUENCE [LARGE SCALE GENOMIC DNA]</scope>
    <source>
        <strain evidence="7 8">R2</strain>
    </source>
</reference>
<dbReference type="AlphaFoldDB" id="A0A7D5PBJ8"/>
<dbReference type="GO" id="GO:0005524">
    <property type="term" value="F:ATP binding"/>
    <property type="evidence" value="ECO:0007669"/>
    <property type="project" value="UniProtKB-KW"/>
</dbReference>